<keyword evidence="2 6" id="KW-0812">Transmembrane</keyword>
<evidence type="ECO:0000256" key="3">
    <source>
        <dbReference type="ARBA" id="ARBA00022989"/>
    </source>
</evidence>
<dbReference type="PANTHER" id="PTHR37451">
    <property type="entry name" value="MARVEL DOMAIN"/>
    <property type="match status" value="1"/>
</dbReference>
<protein>
    <submittedName>
        <fullName evidence="8">Membrane-associating domain-containing protein</fullName>
    </submittedName>
</protein>
<comment type="subcellular location">
    <subcellularLocation>
        <location evidence="1">Membrane</location>
        <topology evidence="1">Multi-pass membrane protein</topology>
    </subcellularLocation>
</comment>
<feature type="compositionally biased region" description="Gly residues" evidence="5">
    <location>
        <begin position="188"/>
        <end position="198"/>
    </location>
</feature>
<dbReference type="OrthoDB" id="2117453at2759"/>
<feature type="compositionally biased region" description="Polar residues" evidence="5">
    <location>
        <begin position="227"/>
        <end position="243"/>
    </location>
</feature>
<name>A0A5J5F822_9PEZI</name>
<evidence type="ECO:0000256" key="1">
    <source>
        <dbReference type="ARBA" id="ARBA00004141"/>
    </source>
</evidence>
<dbReference type="Proteomes" id="UP000326924">
    <property type="component" value="Unassembled WGS sequence"/>
</dbReference>
<keyword evidence="9" id="KW-1185">Reference proteome</keyword>
<dbReference type="PANTHER" id="PTHR37451:SF1">
    <property type="entry name" value="MARVEL DOMAIN-CONTAINING PROTEIN"/>
    <property type="match status" value="1"/>
</dbReference>
<feature type="transmembrane region" description="Helical" evidence="6">
    <location>
        <begin position="110"/>
        <end position="134"/>
    </location>
</feature>
<comment type="caution">
    <text evidence="8">The sequence shown here is derived from an EMBL/GenBank/DDBJ whole genome shotgun (WGS) entry which is preliminary data.</text>
</comment>
<dbReference type="EMBL" id="VXIS01000016">
    <property type="protein sequence ID" value="KAA8913290.1"/>
    <property type="molecule type" value="Genomic_DNA"/>
</dbReference>
<dbReference type="Pfam" id="PF01284">
    <property type="entry name" value="MARVEL"/>
    <property type="match status" value="1"/>
</dbReference>
<dbReference type="InterPro" id="IPR008253">
    <property type="entry name" value="Marvel"/>
</dbReference>
<feature type="transmembrane region" description="Helical" evidence="6">
    <location>
        <begin position="66"/>
        <end position="86"/>
    </location>
</feature>
<gene>
    <name evidence="8" type="ORF">FN846DRAFT_160081</name>
</gene>
<evidence type="ECO:0000313" key="9">
    <source>
        <dbReference type="Proteomes" id="UP000326924"/>
    </source>
</evidence>
<dbReference type="InParanoid" id="A0A5J5F822"/>
<feature type="transmembrane region" description="Helical" evidence="6">
    <location>
        <begin position="35"/>
        <end position="54"/>
    </location>
</feature>
<dbReference type="AlphaFoldDB" id="A0A5J5F822"/>
<feature type="transmembrane region" description="Helical" evidence="6">
    <location>
        <begin position="12"/>
        <end position="29"/>
    </location>
</feature>
<keyword evidence="4 6" id="KW-0472">Membrane</keyword>
<sequence length="265" mass="28089">MNLILPLRVAQFVFSLIVLGLAGYCVNYFGHYPEAAFLVFCSIWSWLMLAYLTLTPMYFPDFHNRWVVVGCESVTVVFWFAGFIAIAETTGPSRFKCFGSGCRVLDCAKAAAAFGAFSWVVWCATLGLIIDALIKYRKGEYPADSGAGNDASTSAKEGGVGGAGGFISSPLTPGLQTQPIEGTDIEMSGGGGGGGGGQNPLLRLDVQEGLQPVGPLPQEPGPVYLNSGFQQQQTYGHPPTSNDPGIAMIPDPSQFGGVPQQQQPH</sequence>
<evidence type="ECO:0000256" key="5">
    <source>
        <dbReference type="SAM" id="MobiDB-lite"/>
    </source>
</evidence>
<evidence type="ECO:0000256" key="4">
    <source>
        <dbReference type="ARBA" id="ARBA00023136"/>
    </source>
</evidence>
<evidence type="ECO:0000256" key="2">
    <source>
        <dbReference type="ARBA" id="ARBA00022692"/>
    </source>
</evidence>
<feature type="domain" description="MARVEL" evidence="7">
    <location>
        <begin position="5"/>
        <end position="127"/>
    </location>
</feature>
<evidence type="ECO:0000259" key="7">
    <source>
        <dbReference type="Pfam" id="PF01284"/>
    </source>
</evidence>
<dbReference type="GO" id="GO:0016020">
    <property type="term" value="C:membrane"/>
    <property type="evidence" value="ECO:0007669"/>
    <property type="project" value="UniProtKB-SubCell"/>
</dbReference>
<keyword evidence="3 6" id="KW-1133">Transmembrane helix</keyword>
<reference evidence="8 9" key="1">
    <citation type="submission" date="2019-09" db="EMBL/GenBank/DDBJ databases">
        <title>Draft genome of the ectomycorrhizal ascomycete Sphaerosporella brunnea.</title>
        <authorList>
            <consortium name="DOE Joint Genome Institute"/>
            <person name="Benucci G.M."/>
            <person name="Marozzi G."/>
            <person name="Antonielli L."/>
            <person name="Sanchez S."/>
            <person name="Marco P."/>
            <person name="Wang X."/>
            <person name="Falini L.B."/>
            <person name="Barry K."/>
            <person name="Haridas S."/>
            <person name="Lipzen A."/>
            <person name="Labutti K."/>
            <person name="Grigoriev I.V."/>
            <person name="Murat C."/>
            <person name="Martin F."/>
            <person name="Albertini E."/>
            <person name="Donnini D."/>
            <person name="Bonito G."/>
        </authorList>
    </citation>
    <scope>NUCLEOTIDE SEQUENCE [LARGE SCALE GENOMIC DNA]</scope>
    <source>
        <strain evidence="8 9">Sb_GMNB300</strain>
    </source>
</reference>
<proteinExistence type="predicted"/>
<evidence type="ECO:0000313" key="8">
    <source>
        <dbReference type="EMBL" id="KAA8913290.1"/>
    </source>
</evidence>
<evidence type="ECO:0000256" key="6">
    <source>
        <dbReference type="SAM" id="Phobius"/>
    </source>
</evidence>
<feature type="region of interest" description="Disordered" evidence="5">
    <location>
        <begin position="181"/>
        <end position="265"/>
    </location>
</feature>
<accession>A0A5J5F822</accession>
<organism evidence="8 9">
    <name type="scientific">Sphaerosporella brunnea</name>
    <dbReference type="NCBI Taxonomy" id="1250544"/>
    <lineage>
        <taxon>Eukaryota</taxon>
        <taxon>Fungi</taxon>
        <taxon>Dikarya</taxon>
        <taxon>Ascomycota</taxon>
        <taxon>Pezizomycotina</taxon>
        <taxon>Pezizomycetes</taxon>
        <taxon>Pezizales</taxon>
        <taxon>Pyronemataceae</taxon>
        <taxon>Sphaerosporella</taxon>
    </lineage>
</organism>